<dbReference type="InterPro" id="IPR050988">
    <property type="entry name" value="Mannitol_DH/Oxidoreductase"/>
</dbReference>
<dbReference type="AlphaFoldDB" id="A0A9W7DQS0"/>
<evidence type="ECO:0000259" key="7">
    <source>
        <dbReference type="Pfam" id="PF08125"/>
    </source>
</evidence>
<feature type="domain" description="Mannitol dehydrogenase N-terminal" evidence="6">
    <location>
        <begin position="22"/>
        <end position="271"/>
    </location>
</feature>
<dbReference type="Pfam" id="PF01232">
    <property type="entry name" value="Mannitol_dh"/>
    <property type="match status" value="1"/>
</dbReference>
<evidence type="ECO:0000256" key="4">
    <source>
        <dbReference type="ARBA" id="ARBA00038970"/>
    </source>
</evidence>
<dbReference type="InterPro" id="IPR023027">
    <property type="entry name" value="Mannitol_DH_CS"/>
</dbReference>
<accession>A0A9W7DQS0</accession>
<dbReference type="InterPro" id="IPR000669">
    <property type="entry name" value="Mannitol_DH"/>
</dbReference>
<dbReference type="PRINTS" id="PR00084">
    <property type="entry name" value="MTLDHDRGNASE"/>
</dbReference>
<dbReference type="GO" id="GO:0050086">
    <property type="term" value="F:mannitol 2-dehydrogenase activity"/>
    <property type="evidence" value="ECO:0007669"/>
    <property type="project" value="UniProtKB-EC"/>
</dbReference>
<sequence length="485" mass="54085">MSTPAKPVATFGKRATRPSKIIAHLGVGGFSRAHQFYVLDQLSSGSSDWGVMGVGIKSWDAKMYETLKSQNFLFTCNMRSESVNEVVVVKSIVDYAPLFSDPKSFNKLLEDRVKIISLTVTEKGYCTTETGALDLSNLDIKSDIVNFNSSSFQPQTAVGLICKVVEERRKIGVEMVTVMSCDNLPMNGETTRKAVLEFAKEVGGGLEEFIQENIPFPNSMVDRITPVTSKSHIEEISTRHGIEDAWPVVCEPFLQWVIEDKFVNDNRPKWDEVSGVIFTDDVEGYEFMKLRLLNSTHSSMSYISTLVGFKLVFESMADKDVEVFVRRYMAEIVVTLEEVEGVDFGEYMNSLVERFANPEIKDSLDRLSLDGSQKFRNALAPALDQLKESKGEMKTVRVALAAYLRYCAGVDMEGQKMECVDDPMKEGLEEIGGRMLEGGGKEVCEEFLTLVFGEELVGGWAEFVDGVFIAYGELVEKGARAMLLK</sequence>
<keyword evidence="2" id="KW-0560">Oxidoreductase</keyword>
<evidence type="ECO:0000313" key="8">
    <source>
        <dbReference type="EMBL" id="GMH52744.1"/>
    </source>
</evidence>
<dbReference type="SUPFAM" id="SSF48179">
    <property type="entry name" value="6-phosphogluconate dehydrogenase C-terminal domain-like"/>
    <property type="match status" value="1"/>
</dbReference>
<gene>
    <name evidence="8" type="ORF">TrLO_g8688</name>
</gene>
<dbReference type="Gene3D" id="1.10.1040.10">
    <property type="entry name" value="N-(1-d-carboxylethyl)-l-norvaline Dehydrogenase, domain 2"/>
    <property type="match status" value="1"/>
</dbReference>
<keyword evidence="3" id="KW-0520">NAD</keyword>
<feature type="domain" description="Mannitol dehydrogenase C-terminal" evidence="7">
    <location>
        <begin position="281"/>
        <end position="430"/>
    </location>
</feature>
<dbReference type="InterPro" id="IPR013131">
    <property type="entry name" value="Mannitol_DH_N"/>
</dbReference>
<comment type="caution">
    <text evidence="8">The sequence shown here is derived from an EMBL/GenBank/DDBJ whole genome shotgun (WGS) entry which is preliminary data.</text>
</comment>
<organism evidence="8 9">
    <name type="scientific">Triparma laevis f. longispina</name>
    <dbReference type="NCBI Taxonomy" id="1714387"/>
    <lineage>
        <taxon>Eukaryota</taxon>
        <taxon>Sar</taxon>
        <taxon>Stramenopiles</taxon>
        <taxon>Ochrophyta</taxon>
        <taxon>Bolidophyceae</taxon>
        <taxon>Parmales</taxon>
        <taxon>Triparmaceae</taxon>
        <taxon>Triparma</taxon>
    </lineage>
</organism>
<dbReference type="InterPro" id="IPR036291">
    <property type="entry name" value="NAD(P)-bd_dom_sf"/>
</dbReference>
<dbReference type="PROSITE" id="PS00974">
    <property type="entry name" value="MANNITOL_DHGENASE"/>
    <property type="match status" value="1"/>
</dbReference>
<evidence type="ECO:0000256" key="3">
    <source>
        <dbReference type="ARBA" id="ARBA00023027"/>
    </source>
</evidence>
<evidence type="ECO:0000256" key="5">
    <source>
        <dbReference type="ARBA" id="ARBA00047733"/>
    </source>
</evidence>
<comment type="catalytic activity">
    <reaction evidence="5">
        <text>D-mannitol + NAD(+) = D-fructose + NADH + H(+)</text>
        <dbReference type="Rhea" id="RHEA:12084"/>
        <dbReference type="ChEBI" id="CHEBI:15378"/>
        <dbReference type="ChEBI" id="CHEBI:16899"/>
        <dbReference type="ChEBI" id="CHEBI:37721"/>
        <dbReference type="ChEBI" id="CHEBI:57540"/>
        <dbReference type="ChEBI" id="CHEBI:57945"/>
        <dbReference type="EC" id="1.1.1.67"/>
    </reaction>
</comment>
<dbReference type="EMBL" id="BRXW01000420">
    <property type="protein sequence ID" value="GMH52744.1"/>
    <property type="molecule type" value="Genomic_DNA"/>
</dbReference>
<dbReference type="OrthoDB" id="418169at2759"/>
<dbReference type="SUPFAM" id="SSF51735">
    <property type="entry name" value="NAD(P)-binding Rossmann-fold domains"/>
    <property type="match status" value="1"/>
</dbReference>
<dbReference type="Proteomes" id="UP001165122">
    <property type="component" value="Unassembled WGS sequence"/>
</dbReference>
<dbReference type="InterPro" id="IPR008927">
    <property type="entry name" value="6-PGluconate_DH-like_C_sf"/>
</dbReference>
<dbReference type="InterPro" id="IPR013328">
    <property type="entry name" value="6PGD_dom2"/>
</dbReference>
<evidence type="ECO:0000256" key="2">
    <source>
        <dbReference type="ARBA" id="ARBA00023002"/>
    </source>
</evidence>
<dbReference type="Gene3D" id="3.40.50.720">
    <property type="entry name" value="NAD(P)-binding Rossmann-like Domain"/>
    <property type="match status" value="1"/>
</dbReference>
<dbReference type="GO" id="GO:0019594">
    <property type="term" value="P:mannitol metabolic process"/>
    <property type="evidence" value="ECO:0007669"/>
    <property type="project" value="InterPro"/>
</dbReference>
<evidence type="ECO:0000256" key="1">
    <source>
        <dbReference type="ARBA" id="ARBA00006541"/>
    </source>
</evidence>
<protein>
    <recommendedName>
        <fullName evidence="4">mannitol 2-dehydrogenase</fullName>
        <ecNumber evidence="4">1.1.1.67</ecNumber>
    </recommendedName>
</protein>
<proteinExistence type="inferred from homology"/>
<evidence type="ECO:0000313" key="9">
    <source>
        <dbReference type="Proteomes" id="UP001165122"/>
    </source>
</evidence>
<dbReference type="PANTHER" id="PTHR43362">
    <property type="entry name" value="MANNITOL DEHYDROGENASE DSF1-RELATED"/>
    <property type="match status" value="1"/>
</dbReference>
<name>A0A9W7DQS0_9STRA</name>
<evidence type="ECO:0000259" key="6">
    <source>
        <dbReference type="Pfam" id="PF01232"/>
    </source>
</evidence>
<dbReference type="EC" id="1.1.1.67" evidence="4"/>
<keyword evidence="9" id="KW-1185">Reference proteome</keyword>
<comment type="similarity">
    <text evidence="1">Belongs to the mannitol dehydrogenase family.</text>
</comment>
<reference evidence="9" key="1">
    <citation type="journal article" date="2023" name="Commun. Biol.">
        <title>Genome analysis of Parmales, the sister group of diatoms, reveals the evolutionary specialization of diatoms from phago-mixotrophs to photoautotrophs.</title>
        <authorList>
            <person name="Ban H."/>
            <person name="Sato S."/>
            <person name="Yoshikawa S."/>
            <person name="Yamada K."/>
            <person name="Nakamura Y."/>
            <person name="Ichinomiya M."/>
            <person name="Sato N."/>
            <person name="Blanc-Mathieu R."/>
            <person name="Endo H."/>
            <person name="Kuwata A."/>
            <person name="Ogata H."/>
        </authorList>
    </citation>
    <scope>NUCLEOTIDE SEQUENCE [LARGE SCALE GENOMIC DNA]</scope>
    <source>
        <strain evidence="9">NIES 3700</strain>
    </source>
</reference>
<dbReference type="Pfam" id="PF08125">
    <property type="entry name" value="Mannitol_dh_C"/>
    <property type="match status" value="1"/>
</dbReference>
<dbReference type="InterPro" id="IPR013118">
    <property type="entry name" value="Mannitol_DH_C"/>
</dbReference>
<dbReference type="PANTHER" id="PTHR43362:SF1">
    <property type="entry name" value="MANNITOL DEHYDROGENASE 2-RELATED"/>
    <property type="match status" value="1"/>
</dbReference>